<sequence length="74" mass="7959">MWTIRSHRGNEAAVLAILAAVLFGLALLMELAGFGLGPVITTGTLTTAGLLCVALHLAGVATDRSRFTRRRRRR</sequence>
<protein>
    <submittedName>
        <fullName evidence="2">Uncharacterized protein</fullName>
    </submittedName>
</protein>
<dbReference type="RefSeq" id="WP_285459370.1">
    <property type="nucleotide sequence ID" value="NZ_CP127173.1"/>
</dbReference>
<keyword evidence="1" id="KW-0472">Membrane</keyword>
<keyword evidence="3" id="KW-1185">Reference proteome</keyword>
<dbReference type="EMBL" id="CP127173">
    <property type="protein sequence ID" value="WIV61733.1"/>
    <property type="molecule type" value="Genomic_DNA"/>
</dbReference>
<dbReference type="Proteomes" id="UP001227101">
    <property type="component" value="Chromosome"/>
</dbReference>
<accession>A0ABY8Y183</accession>
<gene>
    <name evidence="2" type="ORF">QP939_25550</name>
</gene>
<reference evidence="2 3" key="1">
    <citation type="submission" date="2023-06" db="EMBL/GenBank/DDBJ databases">
        <authorList>
            <person name="Oyuntsetseg B."/>
            <person name="Kim S.B."/>
        </authorList>
    </citation>
    <scope>NUCLEOTIDE SEQUENCE [LARGE SCALE GENOMIC DNA]</scope>
    <source>
        <strain evidence="2 3">2-2</strain>
    </source>
</reference>
<keyword evidence="1" id="KW-1133">Transmembrane helix</keyword>
<keyword evidence="1" id="KW-0812">Transmembrane</keyword>
<feature type="transmembrane region" description="Helical" evidence="1">
    <location>
        <begin position="40"/>
        <end position="62"/>
    </location>
</feature>
<proteinExistence type="predicted"/>
<feature type="transmembrane region" description="Helical" evidence="1">
    <location>
        <begin position="12"/>
        <end position="34"/>
    </location>
</feature>
<evidence type="ECO:0000313" key="2">
    <source>
        <dbReference type="EMBL" id="WIV61733.1"/>
    </source>
</evidence>
<organism evidence="2 3">
    <name type="scientific">Amycolatopsis nalaikhensis</name>
    <dbReference type="NCBI Taxonomy" id="715472"/>
    <lineage>
        <taxon>Bacteria</taxon>
        <taxon>Bacillati</taxon>
        <taxon>Actinomycetota</taxon>
        <taxon>Actinomycetes</taxon>
        <taxon>Pseudonocardiales</taxon>
        <taxon>Pseudonocardiaceae</taxon>
        <taxon>Amycolatopsis</taxon>
    </lineage>
</organism>
<name>A0ABY8Y183_9PSEU</name>
<evidence type="ECO:0000313" key="3">
    <source>
        <dbReference type="Proteomes" id="UP001227101"/>
    </source>
</evidence>
<evidence type="ECO:0000256" key="1">
    <source>
        <dbReference type="SAM" id="Phobius"/>
    </source>
</evidence>